<proteinExistence type="predicted"/>
<protein>
    <submittedName>
        <fullName evidence="1">Uncharacterized protein</fullName>
    </submittedName>
</protein>
<organism evidence="1">
    <name type="scientific">Arundo donax</name>
    <name type="common">Giant reed</name>
    <name type="synonym">Donax arundinaceus</name>
    <dbReference type="NCBI Taxonomy" id="35708"/>
    <lineage>
        <taxon>Eukaryota</taxon>
        <taxon>Viridiplantae</taxon>
        <taxon>Streptophyta</taxon>
        <taxon>Embryophyta</taxon>
        <taxon>Tracheophyta</taxon>
        <taxon>Spermatophyta</taxon>
        <taxon>Magnoliopsida</taxon>
        <taxon>Liliopsida</taxon>
        <taxon>Poales</taxon>
        <taxon>Poaceae</taxon>
        <taxon>PACMAD clade</taxon>
        <taxon>Arundinoideae</taxon>
        <taxon>Arundineae</taxon>
        <taxon>Arundo</taxon>
    </lineage>
</organism>
<name>A0A0A8Z959_ARUDO</name>
<sequence>MLSSFLDYEKNFNYFQNKRKQSCC</sequence>
<dbReference type="EMBL" id="GBRH01261951">
    <property type="protein sequence ID" value="JAD35944.1"/>
    <property type="molecule type" value="Transcribed_RNA"/>
</dbReference>
<reference evidence="1" key="2">
    <citation type="journal article" date="2015" name="Data Brief">
        <title>Shoot transcriptome of the giant reed, Arundo donax.</title>
        <authorList>
            <person name="Barrero R.A."/>
            <person name="Guerrero F.D."/>
            <person name="Moolhuijzen P."/>
            <person name="Goolsby J.A."/>
            <person name="Tidwell J."/>
            <person name="Bellgard S.E."/>
            <person name="Bellgard M.I."/>
        </authorList>
    </citation>
    <scope>NUCLEOTIDE SEQUENCE</scope>
    <source>
        <tissue evidence="1">Shoot tissue taken approximately 20 cm above the soil surface</tissue>
    </source>
</reference>
<evidence type="ECO:0000313" key="1">
    <source>
        <dbReference type="EMBL" id="JAD35944.1"/>
    </source>
</evidence>
<accession>A0A0A8Z959</accession>
<dbReference type="AlphaFoldDB" id="A0A0A8Z959"/>
<reference evidence="1" key="1">
    <citation type="submission" date="2014-09" db="EMBL/GenBank/DDBJ databases">
        <authorList>
            <person name="Magalhaes I.L.F."/>
            <person name="Oliveira U."/>
            <person name="Santos F.R."/>
            <person name="Vidigal T.H.D.A."/>
            <person name="Brescovit A.D."/>
            <person name="Santos A.J."/>
        </authorList>
    </citation>
    <scope>NUCLEOTIDE SEQUENCE</scope>
    <source>
        <tissue evidence="1">Shoot tissue taken approximately 20 cm above the soil surface</tissue>
    </source>
</reference>